<dbReference type="GO" id="GO:0008202">
    <property type="term" value="P:steroid metabolic process"/>
    <property type="evidence" value="ECO:0007669"/>
    <property type="project" value="TreeGrafter"/>
</dbReference>
<dbReference type="PRINTS" id="PR00080">
    <property type="entry name" value="SDRFAMILY"/>
</dbReference>
<name>A0A6G6IT46_PSENT</name>
<sequence>MTHSITAKPAVLVTGVSSGIGLAIAEDLLQRGYQVFGSARRAADVEHLGERWGSAFVALLFDVTDATALQQAHAQVEAALAGRGLAALVNNAGVSFSGPLAYQPMDEIRQTFEVNVFGLLAVTQTFLPLLGARPGAPHAPGRIVNISSVSGGITVPFMGAYSGAKHAVEAFTQGLRRELKLYGIEVSAIEPGFIRSRLFEKAVQAEPFARYTDTDYAAAWRQFNESLRSQENNAKQAEVVTRAVRHAIEAHTPRTRYPLDGIWRIGWLLPDRLFDRLIFKALGLSGLLSTKRAP</sequence>
<organism evidence="4 5">
    <name type="scientific">Pseudomonas nitroreducens</name>
    <dbReference type="NCBI Taxonomy" id="46680"/>
    <lineage>
        <taxon>Bacteria</taxon>
        <taxon>Pseudomonadati</taxon>
        <taxon>Pseudomonadota</taxon>
        <taxon>Gammaproteobacteria</taxon>
        <taxon>Pseudomonadales</taxon>
        <taxon>Pseudomonadaceae</taxon>
        <taxon>Pseudomonas</taxon>
    </lineage>
</organism>
<dbReference type="RefSeq" id="WP_037008266.1">
    <property type="nucleotide sequence ID" value="NZ_CP049140.1"/>
</dbReference>
<dbReference type="PANTHER" id="PTHR43313">
    <property type="entry name" value="SHORT-CHAIN DEHYDROGENASE/REDUCTASE FAMILY 9C"/>
    <property type="match status" value="1"/>
</dbReference>
<evidence type="ECO:0000259" key="3">
    <source>
        <dbReference type="SMART" id="SM00822"/>
    </source>
</evidence>
<proteinExistence type="inferred from homology"/>
<dbReference type="AlphaFoldDB" id="A0A6G6IT46"/>
<dbReference type="InterPro" id="IPR002347">
    <property type="entry name" value="SDR_fam"/>
</dbReference>
<dbReference type="KEGG" id="pnt:G5B91_06810"/>
<dbReference type="PRINTS" id="PR00081">
    <property type="entry name" value="GDHRDH"/>
</dbReference>
<dbReference type="GO" id="GO:0016491">
    <property type="term" value="F:oxidoreductase activity"/>
    <property type="evidence" value="ECO:0007669"/>
    <property type="project" value="TreeGrafter"/>
</dbReference>
<comment type="similarity">
    <text evidence="1 2">Belongs to the short-chain dehydrogenases/reductases (SDR) family.</text>
</comment>
<dbReference type="Gene3D" id="3.40.50.720">
    <property type="entry name" value="NAD(P)-binding Rossmann-like Domain"/>
    <property type="match status" value="1"/>
</dbReference>
<dbReference type="SUPFAM" id="SSF51735">
    <property type="entry name" value="NAD(P)-binding Rossmann-fold domains"/>
    <property type="match status" value="1"/>
</dbReference>
<dbReference type="InterPro" id="IPR036291">
    <property type="entry name" value="NAD(P)-bd_dom_sf"/>
</dbReference>
<evidence type="ECO:0000313" key="5">
    <source>
        <dbReference type="Proteomes" id="UP000501063"/>
    </source>
</evidence>
<dbReference type="SMART" id="SM00822">
    <property type="entry name" value="PKS_KR"/>
    <property type="match status" value="1"/>
</dbReference>
<dbReference type="PROSITE" id="PS00061">
    <property type="entry name" value="ADH_SHORT"/>
    <property type="match status" value="1"/>
</dbReference>
<dbReference type="Proteomes" id="UP000501063">
    <property type="component" value="Chromosome"/>
</dbReference>
<reference evidence="4 5" key="1">
    <citation type="submission" date="2020-02" db="EMBL/GenBank/DDBJ databases">
        <title>Integrative conjugative elements (ICEs) and plasmids drive adaptation of Pseudomonas nitroreducens strain HBP1 to wastewater environment.</title>
        <authorList>
            <person name="Sentchilo V."/>
            <person name="Carraro N."/>
            <person name="Bertelli C."/>
            <person name="van der Meer J.R."/>
        </authorList>
    </citation>
    <scope>NUCLEOTIDE SEQUENCE [LARGE SCALE GENOMIC DNA]</scope>
    <source>
        <strain evidence="4 5">HBP1</strain>
    </source>
</reference>
<dbReference type="InterPro" id="IPR020904">
    <property type="entry name" value="Sc_DH/Rdtase_CS"/>
</dbReference>
<protein>
    <submittedName>
        <fullName evidence="4">SDR family oxidoreductase</fullName>
    </submittedName>
</protein>
<feature type="domain" description="Ketoreductase" evidence="3">
    <location>
        <begin position="9"/>
        <end position="197"/>
    </location>
</feature>
<dbReference type="PANTHER" id="PTHR43313:SF1">
    <property type="entry name" value="3BETA-HYDROXYSTEROID DEHYDROGENASE DHS-16"/>
    <property type="match status" value="1"/>
</dbReference>
<evidence type="ECO:0000313" key="4">
    <source>
        <dbReference type="EMBL" id="QIE85990.1"/>
    </source>
</evidence>
<dbReference type="EMBL" id="CP049140">
    <property type="protein sequence ID" value="QIE85990.1"/>
    <property type="molecule type" value="Genomic_DNA"/>
</dbReference>
<dbReference type="InterPro" id="IPR057326">
    <property type="entry name" value="KR_dom"/>
</dbReference>
<gene>
    <name evidence="4" type="ORF">G5B91_06810</name>
</gene>
<dbReference type="CDD" id="cd05374">
    <property type="entry name" value="17beta-HSD-like_SDR_c"/>
    <property type="match status" value="1"/>
</dbReference>
<dbReference type="Pfam" id="PF00106">
    <property type="entry name" value="adh_short"/>
    <property type="match status" value="1"/>
</dbReference>
<evidence type="ECO:0000256" key="2">
    <source>
        <dbReference type="RuleBase" id="RU000363"/>
    </source>
</evidence>
<accession>A0A6G6IT46</accession>
<evidence type="ECO:0000256" key="1">
    <source>
        <dbReference type="ARBA" id="ARBA00006484"/>
    </source>
</evidence>